<dbReference type="EMBL" id="NVSR01000110">
    <property type="protein sequence ID" value="PCI25814.1"/>
    <property type="molecule type" value="Genomic_DNA"/>
</dbReference>
<dbReference type="InterPro" id="IPR018076">
    <property type="entry name" value="T2SS_GspF_dom"/>
</dbReference>
<dbReference type="PRINTS" id="PR00812">
    <property type="entry name" value="BCTERIALGSPF"/>
</dbReference>
<comment type="similarity">
    <text evidence="2">Belongs to the GSP F family.</text>
</comment>
<dbReference type="PANTHER" id="PTHR30012">
    <property type="entry name" value="GENERAL SECRETION PATHWAY PROTEIN"/>
    <property type="match status" value="1"/>
</dbReference>
<keyword evidence="5 7" id="KW-1133">Transmembrane helix</keyword>
<evidence type="ECO:0000259" key="8">
    <source>
        <dbReference type="Pfam" id="PF00482"/>
    </source>
</evidence>
<evidence type="ECO:0000256" key="7">
    <source>
        <dbReference type="SAM" id="Phobius"/>
    </source>
</evidence>
<comment type="subcellular location">
    <subcellularLocation>
        <location evidence="1">Cell membrane</location>
        <topology evidence="1">Multi-pass membrane protein</topology>
    </subcellularLocation>
</comment>
<dbReference type="Proteomes" id="UP000218113">
    <property type="component" value="Unassembled WGS sequence"/>
</dbReference>
<comment type="caution">
    <text evidence="9">The sequence shown here is derived from an EMBL/GenBank/DDBJ whole genome shotgun (WGS) entry which is preliminary data.</text>
</comment>
<feature type="transmembrane region" description="Helical" evidence="7">
    <location>
        <begin position="364"/>
        <end position="384"/>
    </location>
</feature>
<gene>
    <name evidence="9" type="ORF">COB67_10595</name>
</gene>
<dbReference type="GO" id="GO:0005886">
    <property type="term" value="C:plasma membrane"/>
    <property type="evidence" value="ECO:0007669"/>
    <property type="project" value="UniProtKB-SubCell"/>
</dbReference>
<evidence type="ECO:0000256" key="1">
    <source>
        <dbReference type="ARBA" id="ARBA00004651"/>
    </source>
</evidence>
<dbReference type="Pfam" id="PF00482">
    <property type="entry name" value="T2SSF"/>
    <property type="match status" value="2"/>
</dbReference>
<keyword evidence="3" id="KW-1003">Cell membrane</keyword>
<feature type="transmembrane region" description="Helical" evidence="7">
    <location>
        <begin position="168"/>
        <end position="192"/>
    </location>
</feature>
<feature type="transmembrane region" description="Helical" evidence="7">
    <location>
        <begin position="212"/>
        <end position="233"/>
    </location>
</feature>
<dbReference type="PANTHER" id="PTHR30012:SF0">
    <property type="entry name" value="TYPE II SECRETION SYSTEM PROTEIN F-RELATED"/>
    <property type="match status" value="1"/>
</dbReference>
<feature type="domain" description="Type II secretion system protein GspF" evidence="8">
    <location>
        <begin position="264"/>
        <end position="383"/>
    </location>
</feature>
<feature type="domain" description="Type II secretion system protein GspF" evidence="8">
    <location>
        <begin position="66"/>
        <end position="186"/>
    </location>
</feature>
<name>A0A2A4SXG1_9DELT</name>
<evidence type="ECO:0000256" key="5">
    <source>
        <dbReference type="ARBA" id="ARBA00022989"/>
    </source>
</evidence>
<dbReference type="AlphaFoldDB" id="A0A2A4SXG1"/>
<dbReference type="InterPro" id="IPR003004">
    <property type="entry name" value="GspF/PilC"/>
</dbReference>
<evidence type="ECO:0000313" key="10">
    <source>
        <dbReference type="Proteomes" id="UP000218113"/>
    </source>
</evidence>
<keyword evidence="4 7" id="KW-0812">Transmembrane</keyword>
<sequence>MSQTYLWEAVTLKGEKEYGVSFRQSKKVVRQELRQNGYFQARLTRIPEKTRESPLPSKLILDLVSSFLMLLESGISIQETLDLLVHDKKSLTLQYAFCYLRQILDQGESLEFGFRNLSPLFPDFFIAMIRICEKTGQLGAGFHALQGFYQQQERRRQELDKITQYPKIVLGATLLLTLGIILFIVPMFKNIYAIYEGDLPPLTHLMVFLSDYLRGNALPILGVIAFWGIWAGLPKVRKLHPWVFLSVRVKIFLNGKNDPLLYAHSMRILLDNGVPIQAATQIAAECMSLPNQKYGEQLSKMLQGGTSFSQAFFEISWFPDIFYKFISSAEKAGVLQLGFKQVYLLITRQKEEQFAKWSKFIEPLMMLVLGGLVLMILLSIYLPIFDLGNQVS</sequence>
<evidence type="ECO:0000256" key="6">
    <source>
        <dbReference type="ARBA" id="ARBA00023136"/>
    </source>
</evidence>
<organism evidence="9 10">
    <name type="scientific">SAR324 cluster bacterium</name>
    <dbReference type="NCBI Taxonomy" id="2024889"/>
    <lineage>
        <taxon>Bacteria</taxon>
        <taxon>Deltaproteobacteria</taxon>
        <taxon>SAR324 cluster</taxon>
    </lineage>
</organism>
<protein>
    <recommendedName>
        <fullName evidence="8">Type II secretion system protein GspF domain-containing protein</fullName>
    </recommendedName>
</protein>
<keyword evidence="6 7" id="KW-0472">Membrane</keyword>
<evidence type="ECO:0000313" key="9">
    <source>
        <dbReference type="EMBL" id="PCI25814.1"/>
    </source>
</evidence>
<reference evidence="10" key="1">
    <citation type="submission" date="2017-08" db="EMBL/GenBank/DDBJ databases">
        <title>A dynamic microbial community with high functional redundancy inhabits the cold, oxic subseafloor aquifer.</title>
        <authorList>
            <person name="Tully B.J."/>
            <person name="Wheat C.G."/>
            <person name="Glazer B.T."/>
            <person name="Huber J.A."/>
        </authorList>
    </citation>
    <scope>NUCLEOTIDE SEQUENCE [LARGE SCALE GENOMIC DNA]</scope>
</reference>
<evidence type="ECO:0000256" key="2">
    <source>
        <dbReference type="ARBA" id="ARBA00005745"/>
    </source>
</evidence>
<proteinExistence type="inferred from homology"/>
<evidence type="ECO:0000256" key="3">
    <source>
        <dbReference type="ARBA" id="ARBA00022475"/>
    </source>
</evidence>
<evidence type="ECO:0000256" key="4">
    <source>
        <dbReference type="ARBA" id="ARBA00022692"/>
    </source>
</evidence>
<dbReference type="Gene3D" id="1.20.81.30">
    <property type="entry name" value="Type II secretion system (T2SS), domain F"/>
    <property type="match status" value="2"/>
</dbReference>
<dbReference type="InterPro" id="IPR042094">
    <property type="entry name" value="T2SS_GspF_sf"/>
</dbReference>
<accession>A0A2A4SXG1</accession>